<evidence type="ECO:0000313" key="3">
    <source>
        <dbReference type="Proteomes" id="UP000625551"/>
    </source>
</evidence>
<dbReference type="InterPro" id="IPR036514">
    <property type="entry name" value="SGNH_hydro_sf"/>
</dbReference>
<name>A0ABR7XE92_9BACT</name>
<dbReference type="PANTHER" id="PTHR30383">
    <property type="entry name" value="THIOESTERASE 1/PROTEASE 1/LYSOPHOSPHOLIPASE L1"/>
    <property type="match status" value="1"/>
</dbReference>
<dbReference type="InterPro" id="IPR051532">
    <property type="entry name" value="Ester_Hydrolysis_Enzymes"/>
</dbReference>
<comment type="caution">
    <text evidence="2">The sequence shown here is derived from an EMBL/GenBank/DDBJ whole genome shotgun (WGS) entry which is preliminary data.</text>
</comment>
<dbReference type="InterPro" id="IPR013830">
    <property type="entry name" value="SGNH_hydro"/>
</dbReference>
<keyword evidence="3" id="KW-1185">Reference proteome</keyword>
<dbReference type="Pfam" id="PF13472">
    <property type="entry name" value="Lipase_GDSL_2"/>
    <property type="match status" value="1"/>
</dbReference>
<dbReference type="PANTHER" id="PTHR30383:SF2">
    <property type="entry name" value="CELLULOSE-BINDING PROTEIN"/>
    <property type="match status" value="1"/>
</dbReference>
<sequence>MPLGNSITQGDMEYVSYRYPLWQKLIDAGLNFEFVGSHTENNGGTPSFATYKGQTFSNRNEGHWGWTTDQVLYGRDGKGNIGQWARAYKPDIVLMHLGTNDMFLSHDIDETVEELKAVIRTIKTESPEATIFIAKLIPAYDQRVGPTAAQNIERLNERIELLAAGQNELYPPVILVDQNTGFNARQGADTYDGVHPNTSGMEKMAQRWFDAIMDEIIIPLPVELQSFKGMATKNGTRLSWTTASEQDNHYFEVQRSQDIKNFEPIGRVDGAGTTSLSRTYTFDDNEAPAGTNYYRLRQVDFDGTASLSAVVAVDLARAEIENMQVYPTRTQGDPVTLEMWALQPNEKFNIAIYTLDGKLISSFEAEADGQGNYSSSINPSDLKEAALYLVRATLTNRVFLRHLLVDL</sequence>
<dbReference type="Gene3D" id="3.40.50.1110">
    <property type="entry name" value="SGNH hydrolase"/>
    <property type="match status" value="1"/>
</dbReference>
<dbReference type="SUPFAM" id="SSF52266">
    <property type="entry name" value="SGNH hydrolase"/>
    <property type="match status" value="1"/>
</dbReference>
<protein>
    <submittedName>
        <fullName evidence="2">Cellulose-binding protein</fullName>
    </submittedName>
</protein>
<accession>A0ABR7XE92</accession>
<gene>
    <name evidence="2" type="ORF">H9Q13_05520</name>
</gene>
<proteinExistence type="predicted"/>
<dbReference type="EMBL" id="JACXAJ010000002">
    <property type="protein sequence ID" value="MBD1396618.1"/>
    <property type="molecule type" value="Genomic_DNA"/>
</dbReference>
<evidence type="ECO:0000313" key="2">
    <source>
        <dbReference type="EMBL" id="MBD1396618.1"/>
    </source>
</evidence>
<dbReference type="Gene3D" id="2.60.40.10">
    <property type="entry name" value="Immunoglobulins"/>
    <property type="match status" value="1"/>
</dbReference>
<organism evidence="2 3">
    <name type="scientific">Pontibacter aquaedesilientis</name>
    <dbReference type="NCBI Taxonomy" id="2766980"/>
    <lineage>
        <taxon>Bacteria</taxon>
        <taxon>Pseudomonadati</taxon>
        <taxon>Bacteroidota</taxon>
        <taxon>Cytophagia</taxon>
        <taxon>Cytophagales</taxon>
        <taxon>Hymenobacteraceae</taxon>
        <taxon>Pontibacter</taxon>
    </lineage>
</organism>
<dbReference type="InterPro" id="IPR013783">
    <property type="entry name" value="Ig-like_fold"/>
</dbReference>
<feature type="domain" description="SGNH hydrolase-type esterase" evidence="1">
    <location>
        <begin position="3"/>
        <end position="202"/>
    </location>
</feature>
<reference evidence="2 3" key="1">
    <citation type="submission" date="2020-09" db="EMBL/GenBank/DDBJ databases">
        <title>Genome sequencing and assembly of Pontibacter sp.</title>
        <authorList>
            <person name="Chhetri G."/>
        </authorList>
    </citation>
    <scope>NUCLEOTIDE SEQUENCE [LARGE SCALE GENOMIC DNA]</scope>
    <source>
        <strain evidence="2 3">JH31</strain>
    </source>
</reference>
<evidence type="ECO:0000259" key="1">
    <source>
        <dbReference type="Pfam" id="PF13472"/>
    </source>
</evidence>
<dbReference type="CDD" id="cd01833">
    <property type="entry name" value="XynB_like"/>
    <property type="match status" value="1"/>
</dbReference>
<dbReference type="Proteomes" id="UP000625551">
    <property type="component" value="Unassembled WGS sequence"/>
</dbReference>